<gene>
    <name evidence="2" type="ORF">GCM10022207_32240</name>
</gene>
<comment type="caution">
    <text evidence="2">The sequence shown here is derived from an EMBL/GenBank/DDBJ whole genome shotgun (WGS) entry which is preliminary data.</text>
</comment>
<dbReference type="EMBL" id="BAAAZA010000007">
    <property type="protein sequence ID" value="GAA3865335.1"/>
    <property type="molecule type" value="Genomic_DNA"/>
</dbReference>
<name>A0ABP7K5Q2_9ACTN</name>
<keyword evidence="3" id="KW-1185">Reference proteome</keyword>
<evidence type="ECO:0000313" key="3">
    <source>
        <dbReference type="Proteomes" id="UP001501563"/>
    </source>
</evidence>
<evidence type="ECO:0000313" key="2">
    <source>
        <dbReference type="EMBL" id="GAA3865335.1"/>
    </source>
</evidence>
<feature type="transmembrane region" description="Helical" evidence="1">
    <location>
        <begin position="34"/>
        <end position="53"/>
    </location>
</feature>
<organism evidence="2 3">
    <name type="scientific">Streptomyces lannensis</name>
    <dbReference type="NCBI Taxonomy" id="766498"/>
    <lineage>
        <taxon>Bacteria</taxon>
        <taxon>Bacillati</taxon>
        <taxon>Actinomycetota</taxon>
        <taxon>Actinomycetes</taxon>
        <taxon>Kitasatosporales</taxon>
        <taxon>Streptomycetaceae</taxon>
        <taxon>Streptomyces</taxon>
    </lineage>
</organism>
<feature type="transmembrane region" description="Helical" evidence="1">
    <location>
        <begin position="9"/>
        <end position="28"/>
    </location>
</feature>
<dbReference type="RefSeq" id="WP_345548836.1">
    <property type="nucleotide sequence ID" value="NZ_BAAAZA010000007.1"/>
</dbReference>
<evidence type="ECO:0008006" key="4">
    <source>
        <dbReference type="Google" id="ProtNLM"/>
    </source>
</evidence>
<keyword evidence="1" id="KW-1133">Transmembrane helix</keyword>
<keyword evidence="1" id="KW-0472">Membrane</keyword>
<keyword evidence="1" id="KW-0812">Transmembrane</keyword>
<evidence type="ECO:0000256" key="1">
    <source>
        <dbReference type="SAM" id="Phobius"/>
    </source>
</evidence>
<sequence>MNARTTGRAVLEVLGWWAGLTLLWQVLISTADTLEWVAGASAALVGALAARAARRAVGAR</sequence>
<protein>
    <recommendedName>
        <fullName evidence="4">Integral membrane protein</fullName>
    </recommendedName>
</protein>
<proteinExistence type="predicted"/>
<reference evidence="3" key="1">
    <citation type="journal article" date="2019" name="Int. J. Syst. Evol. Microbiol.">
        <title>The Global Catalogue of Microorganisms (GCM) 10K type strain sequencing project: providing services to taxonomists for standard genome sequencing and annotation.</title>
        <authorList>
            <consortium name="The Broad Institute Genomics Platform"/>
            <consortium name="The Broad Institute Genome Sequencing Center for Infectious Disease"/>
            <person name="Wu L."/>
            <person name="Ma J."/>
        </authorList>
    </citation>
    <scope>NUCLEOTIDE SEQUENCE [LARGE SCALE GENOMIC DNA]</scope>
    <source>
        <strain evidence="3">JCM 16578</strain>
    </source>
</reference>
<dbReference type="Proteomes" id="UP001501563">
    <property type="component" value="Unassembled WGS sequence"/>
</dbReference>
<accession>A0ABP7K5Q2</accession>